<feature type="domain" description="NADPH-dependent FMN reductase-like" evidence="3">
    <location>
        <begin position="5"/>
        <end position="118"/>
    </location>
</feature>
<evidence type="ECO:0000256" key="2">
    <source>
        <dbReference type="ARBA" id="ARBA00022643"/>
    </source>
</evidence>
<dbReference type="PANTHER" id="PTHR43278:SF4">
    <property type="entry name" value="NAD(P)H-DEPENDENT FMN-CONTAINING OXIDOREDUCTASE YWQN-RELATED"/>
    <property type="match status" value="1"/>
</dbReference>
<evidence type="ECO:0000259" key="3">
    <source>
        <dbReference type="Pfam" id="PF03358"/>
    </source>
</evidence>
<reference evidence="4 5" key="1">
    <citation type="submission" date="2018-03" db="EMBL/GenBank/DDBJ databases">
        <title>Genomic Encyclopedia of Archaeal and Bacterial Type Strains, Phase II (KMG-II): from individual species to whole genera.</title>
        <authorList>
            <person name="Goeker M."/>
        </authorList>
    </citation>
    <scope>NUCLEOTIDE SEQUENCE [LARGE SCALE GENOMIC DNA]</scope>
    <source>
        <strain evidence="4 5">DSM 28229</strain>
    </source>
</reference>
<dbReference type="SUPFAM" id="SSF52218">
    <property type="entry name" value="Flavoproteins"/>
    <property type="match status" value="1"/>
</dbReference>
<proteinExistence type="predicted"/>
<dbReference type="PANTHER" id="PTHR43278">
    <property type="entry name" value="NAD(P)H-DEPENDENT FMN-CONTAINING OXIDOREDUCTASE YWQN-RELATED"/>
    <property type="match status" value="1"/>
</dbReference>
<keyword evidence="1" id="KW-0285">Flavoprotein</keyword>
<keyword evidence="5" id="KW-1185">Reference proteome</keyword>
<protein>
    <submittedName>
        <fullName evidence="4">Multimeric flavodoxin WrbA</fullName>
    </submittedName>
</protein>
<comment type="caution">
    <text evidence="4">The sequence shown here is derived from an EMBL/GenBank/DDBJ whole genome shotgun (WGS) entry which is preliminary data.</text>
</comment>
<dbReference type="EMBL" id="QGDO01000001">
    <property type="protein sequence ID" value="PWJ43680.1"/>
    <property type="molecule type" value="Genomic_DNA"/>
</dbReference>
<dbReference type="AlphaFoldDB" id="A0A315ZEU2"/>
<dbReference type="GO" id="GO:0016491">
    <property type="term" value="F:oxidoreductase activity"/>
    <property type="evidence" value="ECO:0007669"/>
    <property type="project" value="InterPro"/>
</dbReference>
<dbReference type="InterPro" id="IPR005025">
    <property type="entry name" value="FMN_Rdtase-like_dom"/>
</dbReference>
<keyword evidence="2" id="KW-0288">FMN</keyword>
<dbReference type="OrthoDB" id="9805976at2"/>
<gene>
    <name evidence="4" type="ORF">BC781_10126</name>
</gene>
<sequence>MKKGVIILGSSNSKGETSQLVSYINGQTDFDIVDLKTKNIAEFDYEFKNQEDDFLPLIKTIVESYDTILFATPVYWYTMSGIMKTFFDRISDCLKIEKETGRKLRGMNMAVISCGSDHILKEGFHMPFKESANYLGMNYLADVHGWLEDGEIPTTVKQKLGDFVTSLN</sequence>
<dbReference type="RefSeq" id="WP_109615221.1">
    <property type="nucleotide sequence ID" value="NZ_QGDO01000001.1"/>
</dbReference>
<organism evidence="4 5">
    <name type="scientific">Sediminitomix flava</name>
    <dbReference type="NCBI Taxonomy" id="379075"/>
    <lineage>
        <taxon>Bacteria</taxon>
        <taxon>Pseudomonadati</taxon>
        <taxon>Bacteroidota</taxon>
        <taxon>Cytophagia</taxon>
        <taxon>Cytophagales</taxon>
        <taxon>Flammeovirgaceae</taxon>
        <taxon>Sediminitomix</taxon>
    </lineage>
</organism>
<name>A0A315ZEU2_SEDFL</name>
<accession>A0A315ZEU2</accession>
<evidence type="ECO:0000313" key="4">
    <source>
        <dbReference type="EMBL" id="PWJ43680.1"/>
    </source>
</evidence>
<dbReference type="Gene3D" id="3.40.50.360">
    <property type="match status" value="1"/>
</dbReference>
<evidence type="ECO:0000313" key="5">
    <source>
        <dbReference type="Proteomes" id="UP000245535"/>
    </source>
</evidence>
<dbReference type="Proteomes" id="UP000245535">
    <property type="component" value="Unassembled WGS sequence"/>
</dbReference>
<dbReference type="InterPro" id="IPR051796">
    <property type="entry name" value="ISF_SsuE-like"/>
</dbReference>
<dbReference type="InterPro" id="IPR029039">
    <property type="entry name" value="Flavoprotein-like_sf"/>
</dbReference>
<dbReference type="Pfam" id="PF03358">
    <property type="entry name" value="FMN_red"/>
    <property type="match status" value="1"/>
</dbReference>
<evidence type="ECO:0000256" key="1">
    <source>
        <dbReference type="ARBA" id="ARBA00022630"/>
    </source>
</evidence>